<evidence type="ECO:0000256" key="1">
    <source>
        <dbReference type="ARBA" id="ARBA00010118"/>
    </source>
</evidence>
<dbReference type="InterPro" id="IPR051091">
    <property type="entry name" value="O-Glucosyltr/Glycosyltrsf_90"/>
</dbReference>
<dbReference type="AlphaFoldDB" id="A0AAD7BKE6"/>
<evidence type="ECO:0000313" key="4">
    <source>
        <dbReference type="EMBL" id="KAJ7623624.1"/>
    </source>
</evidence>
<organism evidence="4 5">
    <name type="scientific">Roridomyces roridus</name>
    <dbReference type="NCBI Taxonomy" id="1738132"/>
    <lineage>
        <taxon>Eukaryota</taxon>
        <taxon>Fungi</taxon>
        <taxon>Dikarya</taxon>
        <taxon>Basidiomycota</taxon>
        <taxon>Agaricomycotina</taxon>
        <taxon>Agaricomycetes</taxon>
        <taxon>Agaricomycetidae</taxon>
        <taxon>Agaricales</taxon>
        <taxon>Marasmiineae</taxon>
        <taxon>Mycenaceae</taxon>
        <taxon>Roridomyces</taxon>
    </lineage>
</organism>
<gene>
    <name evidence="4" type="ORF">FB45DRAFT_980453</name>
</gene>
<evidence type="ECO:0000259" key="3">
    <source>
        <dbReference type="SMART" id="SM00672"/>
    </source>
</evidence>
<comment type="similarity">
    <text evidence="1">Belongs to the glycosyltransferase 90 family.</text>
</comment>
<protein>
    <recommendedName>
        <fullName evidence="3">Glycosyl transferase CAP10 domain-containing protein</fullName>
    </recommendedName>
</protein>
<evidence type="ECO:0000256" key="2">
    <source>
        <dbReference type="ARBA" id="ARBA00022679"/>
    </source>
</evidence>
<accession>A0AAD7BKE6</accession>
<keyword evidence="5" id="KW-1185">Reference proteome</keyword>
<keyword evidence="2" id="KW-0808">Transferase</keyword>
<proteinExistence type="inferred from homology"/>
<dbReference type="GO" id="GO:0016740">
    <property type="term" value="F:transferase activity"/>
    <property type="evidence" value="ECO:0007669"/>
    <property type="project" value="UniProtKB-KW"/>
</dbReference>
<comment type="caution">
    <text evidence="4">The sequence shown here is derived from an EMBL/GenBank/DDBJ whole genome shotgun (WGS) entry which is preliminary data.</text>
</comment>
<dbReference type="PANTHER" id="PTHR12203:SF35">
    <property type="entry name" value="PROTEIN O-GLUCOSYLTRANSFERASE 1"/>
    <property type="match status" value="1"/>
</dbReference>
<dbReference type="PANTHER" id="PTHR12203">
    <property type="entry name" value="KDEL LYS-ASP-GLU-LEU CONTAINING - RELATED"/>
    <property type="match status" value="1"/>
</dbReference>
<sequence>MDSKQSRRTRAWVNRQGGLVFVAAVFFVFEHPIPNLLTAAATRFRTKVARQSTSLSSAVAEYRRRHHRAPPAGFDRWYKFASTHNFALVDEFDTVVRDLEPFWQLSGEELRSRADAAARLPGIDVVRIRGGQARPITLGPDGREVEGGGGARAQGLVSMMENFVLELPDMDLPVNARSEGRVIVPWEHTKYPNLTGNVPDLLSPRQSNDWGGSGSVWEAWRRTCLPDAAARRFYSSLGAGWSGGRGSGPRDLLRERYELMHAQEPLQTPGGGEGGELVFSESTNAELDFCMQPGAHYEQGHFFSDFRTLSVLAPVFSPSRPRGFSDIRIPSHYYYGGTRRYTYGWDPVNLEQHVVDKMEVPWEQKRDALWWRGASTGGGNSPPGFGAGYHRHRFVRMASVGLVQGILADAQRTTSVTFAVPPQPAADGEAVSVTTGGAYTTVSVPVRELNVDMMDTAFVKEVVSLGAEHRRGNSVELGVGWGYKYLLDLDGTGYSGRFMAFLASDSVPVKATVYDEYFSDWIEPWVHYIPLSASYAEIYNIISYFSGPSPAALRYANLSAIAAPYIPAGPEEADRQLRRIARAGKQWKRTMGRTIDMEVYVYRLVLEYARLWADDRTSMSYKS</sequence>
<dbReference type="Proteomes" id="UP001221142">
    <property type="component" value="Unassembled WGS sequence"/>
</dbReference>
<dbReference type="SMART" id="SM00672">
    <property type="entry name" value="CAP10"/>
    <property type="match status" value="1"/>
</dbReference>
<dbReference type="InterPro" id="IPR006598">
    <property type="entry name" value="CAP10"/>
</dbReference>
<evidence type="ECO:0000313" key="5">
    <source>
        <dbReference type="Proteomes" id="UP001221142"/>
    </source>
</evidence>
<dbReference type="Pfam" id="PF05686">
    <property type="entry name" value="Glyco_transf_90"/>
    <property type="match status" value="1"/>
</dbReference>
<name>A0AAD7BKE6_9AGAR</name>
<feature type="domain" description="Glycosyl transferase CAP10" evidence="3">
    <location>
        <begin position="281"/>
        <end position="587"/>
    </location>
</feature>
<reference evidence="4" key="1">
    <citation type="submission" date="2023-03" db="EMBL/GenBank/DDBJ databases">
        <title>Massive genome expansion in bonnet fungi (Mycena s.s.) driven by repeated elements and novel gene families across ecological guilds.</title>
        <authorList>
            <consortium name="Lawrence Berkeley National Laboratory"/>
            <person name="Harder C.B."/>
            <person name="Miyauchi S."/>
            <person name="Viragh M."/>
            <person name="Kuo A."/>
            <person name="Thoen E."/>
            <person name="Andreopoulos B."/>
            <person name="Lu D."/>
            <person name="Skrede I."/>
            <person name="Drula E."/>
            <person name="Henrissat B."/>
            <person name="Morin E."/>
            <person name="Kohler A."/>
            <person name="Barry K."/>
            <person name="LaButti K."/>
            <person name="Morin E."/>
            <person name="Salamov A."/>
            <person name="Lipzen A."/>
            <person name="Mereny Z."/>
            <person name="Hegedus B."/>
            <person name="Baldrian P."/>
            <person name="Stursova M."/>
            <person name="Weitz H."/>
            <person name="Taylor A."/>
            <person name="Grigoriev I.V."/>
            <person name="Nagy L.G."/>
            <person name="Martin F."/>
            <person name="Kauserud H."/>
        </authorList>
    </citation>
    <scope>NUCLEOTIDE SEQUENCE</scope>
    <source>
        <strain evidence="4">9284</strain>
    </source>
</reference>
<dbReference type="EMBL" id="JARKIF010000014">
    <property type="protein sequence ID" value="KAJ7623624.1"/>
    <property type="molecule type" value="Genomic_DNA"/>
</dbReference>